<keyword evidence="1" id="KW-0812">Transmembrane</keyword>
<evidence type="ECO:0000313" key="2">
    <source>
        <dbReference type="EMBL" id="QHT04969.1"/>
    </source>
</evidence>
<feature type="transmembrane region" description="Helical" evidence="1">
    <location>
        <begin position="43"/>
        <end position="64"/>
    </location>
</feature>
<keyword evidence="1" id="KW-0472">Membrane</keyword>
<name>A0A6C0CMP8_9ZZZZ</name>
<dbReference type="AlphaFoldDB" id="A0A6C0CMP8"/>
<organism evidence="2">
    <name type="scientific">viral metagenome</name>
    <dbReference type="NCBI Taxonomy" id="1070528"/>
    <lineage>
        <taxon>unclassified sequences</taxon>
        <taxon>metagenomes</taxon>
        <taxon>organismal metagenomes</taxon>
    </lineage>
</organism>
<proteinExistence type="predicted"/>
<evidence type="ECO:0000256" key="1">
    <source>
        <dbReference type="SAM" id="Phobius"/>
    </source>
</evidence>
<protein>
    <submittedName>
        <fullName evidence="2">Uncharacterized protein</fullName>
    </submittedName>
</protein>
<feature type="transmembrane region" description="Helical" evidence="1">
    <location>
        <begin position="84"/>
        <end position="106"/>
    </location>
</feature>
<accession>A0A6C0CMP8</accession>
<keyword evidence="1" id="KW-1133">Transmembrane helix</keyword>
<reference evidence="2" key="1">
    <citation type="journal article" date="2020" name="Nature">
        <title>Giant virus diversity and host interactions through global metagenomics.</title>
        <authorList>
            <person name="Schulz F."/>
            <person name="Roux S."/>
            <person name="Paez-Espino D."/>
            <person name="Jungbluth S."/>
            <person name="Walsh D.A."/>
            <person name="Denef V.J."/>
            <person name="McMahon K.D."/>
            <person name="Konstantinidis K.T."/>
            <person name="Eloe-Fadrosh E.A."/>
            <person name="Kyrpides N.C."/>
            <person name="Woyke T."/>
        </authorList>
    </citation>
    <scope>NUCLEOTIDE SEQUENCE</scope>
    <source>
        <strain evidence="2">GVMAG-M-3300021354-14</strain>
    </source>
</reference>
<sequence length="163" mass="18483">MMWGVEAASVISDRYEYSYNIPNTTISISIDALPRDVYKDTKALASILLTMSACSFLVSGVAIASICVKNFRSRMPNAWWPNELLVAMSTFAVSMLPFAYGAFILWKYETMSEQDKTTWNNVDSRFMHVFSQSKPLLIMTALPFAFWSIVCTVLAIQYLRQSN</sequence>
<dbReference type="EMBL" id="MN739448">
    <property type="protein sequence ID" value="QHT04969.1"/>
    <property type="molecule type" value="Genomic_DNA"/>
</dbReference>
<feature type="transmembrane region" description="Helical" evidence="1">
    <location>
        <begin position="136"/>
        <end position="159"/>
    </location>
</feature>